<dbReference type="HOGENOM" id="CLU_040204_1_1_1"/>
<dbReference type="eggNOG" id="KOG4548">
    <property type="taxonomic scope" value="Eukaryota"/>
</dbReference>
<dbReference type="AlphaFoldDB" id="S3DA28"/>
<dbReference type="Gene3D" id="3.90.79.10">
    <property type="entry name" value="Nucleoside Triphosphate Pyrophosphohydrolase"/>
    <property type="match status" value="1"/>
</dbReference>
<sequence length="359" mass="40202">MTASSRGSKAMASLIRTSTRHPRICSECITHLNHSTRRTYAVAAPILKPLDGPPIIDTKIQSLHPVTVSPQASQEYKLKAGVLLSRPPLLTRSLTSFEKAFFFYQKRLNERLALPFSRYFYFKKDTPADADWKLKAKDRGGAAARDLGGYNAYGEFGWNDELLVGDKLSETSTAIDLLVKDSYVRAVEGKDGAAVEVKPGEEHEQDNIVEKPLPRKTEADVKKQFQRLDRKLERTLYLCVQRKNGGWGFPAGELIGRENLHQAAERIIVQTAGVNMNTWVVGNAPIGHYVLKPKAATDDKPALVGEKTFFMKGRIMAGQANLAENVFGLGDFKWLTKEEIQRLVSPKYFSYVKNMLADR</sequence>
<dbReference type="EMBL" id="KE145368">
    <property type="protein sequence ID" value="EPE28811.1"/>
    <property type="molecule type" value="Genomic_DNA"/>
</dbReference>
<keyword evidence="10" id="KW-1185">Reference proteome</keyword>
<dbReference type="Pfam" id="PF11788">
    <property type="entry name" value="MRP-L46"/>
    <property type="match status" value="1"/>
</dbReference>
<evidence type="ECO:0000259" key="8">
    <source>
        <dbReference type="Pfam" id="PF11788"/>
    </source>
</evidence>
<dbReference type="OrthoDB" id="414075at2759"/>
<comment type="subcellular location">
    <subcellularLocation>
        <location evidence="1">Mitochondrion</location>
    </subcellularLocation>
</comment>
<dbReference type="STRING" id="1116229.S3DA28"/>
<dbReference type="PANTHER" id="PTHR13124">
    <property type="entry name" value="39S RIBOSOMAL PROTEIN L46, MITOCHONDRIAL PRECURSOR-RELATED"/>
    <property type="match status" value="1"/>
</dbReference>
<feature type="domain" description="Large ribosomal subunit protein mL46 N-terminal" evidence="8">
    <location>
        <begin position="76"/>
        <end position="220"/>
    </location>
</feature>
<evidence type="ECO:0000256" key="6">
    <source>
        <dbReference type="ARBA" id="ARBA00023274"/>
    </source>
</evidence>
<keyword evidence="4" id="KW-0689">Ribosomal protein</keyword>
<accession>S3DA28</accession>
<dbReference type="GO" id="GO:0003735">
    <property type="term" value="F:structural constituent of ribosome"/>
    <property type="evidence" value="ECO:0007669"/>
    <property type="project" value="InterPro"/>
</dbReference>
<dbReference type="FunFam" id="3.90.79.10:FF:000018">
    <property type="entry name" value="39S ribosomal protein L46, mitochondrial"/>
    <property type="match status" value="1"/>
</dbReference>
<evidence type="ECO:0000256" key="5">
    <source>
        <dbReference type="ARBA" id="ARBA00023128"/>
    </source>
</evidence>
<name>S3DA28_GLAL2</name>
<gene>
    <name evidence="9" type="ORF">GLAREA_09932</name>
</gene>
<dbReference type="Proteomes" id="UP000016922">
    <property type="component" value="Unassembled WGS sequence"/>
</dbReference>
<dbReference type="GeneID" id="19468979"/>
<dbReference type="RefSeq" id="XP_008084719.1">
    <property type="nucleotide sequence ID" value="XM_008086528.1"/>
</dbReference>
<dbReference type="InterPro" id="IPR033650">
    <property type="entry name" value="Ribosomal_mL46_NUDIX"/>
</dbReference>
<comment type="similarity">
    <text evidence="2">Belongs to the mitochondrion-specific ribosomal protein mL46 family.</text>
</comment>
<dbReference type="SUPFAM" id="SSF55811">
    <property type="entry name" value="Nudix"/>
    <property type="match status" value="1"/>
</dbReference>
<dbReference type="KEGG" id="glz:GLAREA_09932"/>
<dbReference type="OMA" id="HPFENAF"/>
<organism evidence="9 10">
    <name type="scientific">Glarea lozoyensis (strain ATCC 20868 / MF5171)</name>
    <dbReference type="NCBI Taxonomy" id="1116229"/>
    <lineage>
        <taxon>Eukaryota</taxon>
        <taxon>Fungi</taxon>
        <taxon>Dikarya</taxon>
        <taxon>Ascomycota</taxon>
        <taxon>Pezizomycotina</taxon>
        <taxon>Leotiomycetes</taxon>
        <taxon>Helotiales</taxon>
        <taxon>Helotiaceae</taxon>
        <taxon>Glarea</taxon>
    </lineage>
</organism>
<dbReference type="CDD" id="cd04661">
    <property type="entry name" value="NUDIX_MRP_L46"/>
    <property type="match status" value="1"/>
</dbReference>
<evidence type="ECO:0000313" key="10">
    <source>
        <dbReference type="Proteomes" id="UP000016922"/>
    </source>
</evidence>
<dbReference type="InterPro" id="IPR021757">
    <property type="entry name" value="Ribosomal_mL46_N"/>
</dbReference>
<evidence type="ECO:0000313" key="9">
    <source>
        <dbReference type="EMBL" id="EPE28811.1"/>
    </source>
</evidence>
<keyword evidence="3" id="KW-0809">Transit peptide</keyword>
<dbReference type="PANTHER" id="PTHR13124:SF12">
    <property type="entry name" value="LARGE RIBOSOMAL SUBUNIT PROTEIN ML46"/>
    <property type="match status" value="1"/>
</dbReference>
<proteinExistence type="inferred from homology"/>
<dbReference type="GO" id="GO:0005762">
    <property type="term" value="C:mitochondrial large ribosomal subunit"/>
    <property type="evidence" value="ECO:0007669"/>
    <property type="project" value="TreeGrafter"/>
</dbReference>
<evidence type="ECO:0000256" key="7">
    <source>
        <dbReference type="ARBA" id="ARBA00035190"/>
    </source>
</evidence>
<keyword evidence="5" id="KW-0496">Mitochondrion</keyword>
<evidence type="ECO:0000256" key="4">
    <source>
        <dbReference type="ARBA" id="ARBA00022980"/>
    </source>
</evidence>
<reference evidence="9 10" key="1">
    <citation type="journal article" date="2013" name="BMC Genomics">
        <title>Genomics-driven discovery of the pneumocandin biosynthetic gene cluster in the fungus Glarea lozoyensis.</title>
        <authorList>
            <person name="Chen L."/>
            <person name="Yue Q."/>
            <person name="Zhang X."/>
            <person name="Xiang M."/>
            <person name="Wang C."/>
            <person name="Li S."/>
            <person name="Che Y."/>
            <person name="Ortiz-Lopez F.J."/>
            <person name="Bills G.F."/>
            <person name="Liu X."/>
            <person name="An Z."/>
        </authorList>
    </citation>
    <scope>NUCLEOTIDE SEQUENCE [LARGE SCALE GENOMIC DNA]</scope>
    <source>
        <strain evidence="10">ATCC 20868 / MF5171</strain>
    </source>
</reference>
<evidence type="ECO:0000256" key="2">
    <source>
        <dbReference type="ARBA" id="ARBA00009070"/>
    </source>
</evidence>
<evidence type="ECO:0000256" key="3">
    <source>
        <dbReference type="ARBA" id="ARBA00022946"/>
    </source>
</evidence>
<keyword evidence="6" id="KW-0687">Ribonucleoprotein</keyword>
<dbReference type="InterPro" id="IPR040008">
    <property type="entry name" value="Ribosomal_mL46"/>
</dbReference>
<dbReference type="InterPro" id="IPR015797">
    <property type="entry name" value="NUDIX_hydrolase-like_dom_sf"/>
</dbReference>
<evidence type="ECO:0000256" key="1">
    <source>
        <dbReference type="ARBA" id="ARBA00004173"/>
    </source>
</evidence>
<protein>
    <recommendedName>
        <fullName evidence="7">Large ribosomal subunit protein mL46</fullName>
    </recommendedName>
</protein>
<dbReference type="GO" id="GO:0005743">
    <property type="term" value="C:mitochondrial inner membrane"/>
    <property type="evidence" value="ECO:0007669"/>
    <property type="project" value="UniProtKB-ARBA"/>
</dbReference>